<dbReference type="Proteomes" id="UP000825123">
    <property type="component" value="Chromosome"/>
</dbReference>
<dbReference type="EMBL" id="AP024597">
    <property type="protein sequence ID" value="BCU71370.1"/>
    <property type="molecule type" value="Genomic_DNA"/>
</dbReference>
<proteinExistence type="predicted"/>
<evidence type="ECO:0000313" key="2">
    <source>
        <dbReference type="Proteomes" id="UP000825123"/>
    </source>
</evidence>
<dbReference type="RefSeq" id="WP_221288084.1">
    <property type="nucleotide sequence ID" value="NZ_AP024597.1"/>
</dbReference>
<accession>A0A8D5ZKG8</accession>
<dbReference type="AlphaFoldDB" id="A0A8D5ZKG8"/>
<gene>
    <name evidence="1" type="ORF">KN1_26670</name>
</gene>
<name>A0A8D5ZKG8_9CREN</name>
<protein>
    <submittedName>
        <fullName evidence="1">Uncharacterized protein</fullName>
    </submittedName>
</protein>
<organism evidence="1 2">
    <name type="scientific">Stygiolobus caldivivus</name>
    <dbReference type="NCBI Taxonomy" id="2824673"/>
    <lineage>
        <taxon>Archaea</taxon>
        <taxon>Thermoproteota</taxon>
        <taxon>Thermoprotei</taxon>
        <taxon>Sulfolobales</taxon>
        <taxon>Sulfolobaceae</taxon>
        <taxon>Stygiolobus</taxon>
    </lineage>
</organism>
<keyword evidence="2" id="KW-1185">Reference proteome</keyword>
<sequence>MKISNVESKYIVKIGREEILVQQARNERGEKIYIFQTLKNIKLEEGEEWNEDLSNVQTVDSRDKLPDDVKRVLRNVLK</sequence>
<evidence type="ECO:0000313" key="1">
    <source>
        <dbReference type="EMBL" id="BCU71370.1"/>
    </source>
</evidence>
<dbReference type="GeneID" id="66164391"/>
<reference evidence="1 2" key="1">
    <citation type="submission" date="2021-04" db="EMBL/GenBank/DDBJ databases">
        <title>Complete genome sequence of Stygiolobus sp. KN-1.</title>
        <authorList>
            <person name="Nakamura K."/>
            <person name="Sakai H."/>
            <person name="Kurosawa N."/>
        </authorList>
    </citation>
    <scope>NUCLEOTIDE SEQUENCE [LARGE SCALE GENOMIC DNA]</scope>
    <source>
        <strain evidence="1 2">KN-1</strain>
    </source>
</reference>
<dbReference type="KEGG" id="csty:KN1_26670"/>